<dbReference type="GO" id="GO:0005525">
    <property type="term" value="F:GTP binding"/>
    <property type="evidence" value="ECO:0007669"/>
    <property type="project" value="UniProtKB-UniRule"/>
</dbReference>
<dbReference type="Pfam" id="PF03193">
    <property type="entry name" value="RsgA_GTPase"/>
    <property type="match status" value="2"/>
</dbReference>
<keyword evidence="3" id="KW-0699">rRNA-binding</keyword>
<dbReference type="CDD" id="cd01854">
    <property type="entry name" value="YjeQ_EngC"/>
    <property type="match status" value="1"/>
</dbReference>
<keyword evidence="10" id="KW-1185">Reference proteome</keyword>
<reference evidence="8 10" key="2">
    <citation type="submission" date="2016-06" db="EMBL/GenBank/DDBJ databases">
        <title>Genome sequence of Oerskovia enterophila DSM 43852.</title>
        <authorList>
            <person name="Poehlein A."/>
            <person name="Jag V."/>
            <person name="Bengelsdorf F.R."/>
            <person name="Daniel R."/>
            <person name="Duerre P."/>
        </authorList>
    </citation>
    <scope>NUCLEOTIDE SEQUENCE [LARGE SCALE GENOMIC DNA]</scope>
    <source>
        <strain evidence="8 10">DSM 43852</strain>
    </source>
</reference>
<reference evidence="7 9" key="1">
    <citation type="submission" date="2016-01" db="EMBL/GenBank/DDBJ databases">
        <title>Genome sequence of Oerskovia enterophila VJag, an agar and cellulose degrading bacterium.</title>
        <authorList>
            <person name="Poehlein A."/>
            <person name="Jag V."/>
            <person name="Bengelsdorf F."/>
            <person name="Duerre P."/>
            <person name="Daniel R."/>
        </authorList>
    </citation>
    <scope>NUCLEOTIDE SEQUENCE [LARGE SCALE GENOMIC DNA]</scope>
    <source>
        <strain evidence="7 9">VJag</strain>
    </source>
</reference>
<dbReference type="GO" id="GO:0005737">
    <property type="term" value="C:cytoplasm"/>
    <property type="evidence" value="ECO:0007669"/>
    <property type="project" value="UniProtKB-SubCell"/>
</dbReference>
<dbReference type="InterPro" id="IPR030378">
    <property type="entry name" value="G_CP_dom"/>
</dbReference>
<dbReference type="RefSeq" id="WP_068625413.1">
    <property type="nucleotide sequence ID" value="NZ_LRIE01000083.1"/>
</dbReference>
<comment type="similarity">
    <text evidence="3">Belongs to the TRAFAC class YlqF/YawG GTPase family. RsgA subfamily.</text>
</comment>
<keyword evidence="3" id="KW-0963">Cytoplasm</keyword>
<keyword evidence="3 7" id="KW-0378">Hydrolase</keyword>
<dbReference type="InterPro" id="IPR004881">
    <property type="entry name" value="Ribosome_biogen_GTPase_RsgA"/>
</dbReference>
<keyword evidence="2 3" id="KW-0342">GTP-binding</keyword>
<evidence type="ECO:0000259" key="5">
    <source>
        <dbReference type="PROSITE" id="PS50936"/>
    </source>
</evidence>
<dbReference type="Gene3D" id="3.40.50.300">
    <property type="entry name" value="P-loop containing nucleotide triphosphate hydrolases"/>
    <property type="match status" value="1"/>
</dbReference>
<dbReference type="InterPro" id="IPR010914">
    <property type="entry name" value="RsgA_GTPase_dom"/>
</dbReference>
<feature type="region of interest" description="Disordered" evidence="4">
    <location>
        <begin position="191"/>
        <end position="221"/>
    </location>
</feature>
<evidence type="ECO:0000313" key="8">
    <source>
        <dbReference type="EMBL" id="OCI31668.1"/>
    </source>
</evidence>
<feature type="binding site" evidence="3">
    <location>
        <position position="336"/>
    </location>
    <ligand>
        <name>Zn(2+)</name>
        <dbReference type="ChEBI" id="CHEBI:29105"/>
    </ligand>
</feature>
<accession>A0A163QAT5</accession>
<dbReference type="GO" id="GO:0019843">
    <property type="term" value="F:rRNA binding"/>
    <property type="evidence" value="ECO:0007669"/>
    <property type="project" value="UniProtKB-KW"/>
</dbReference>
<protein>
    <recommendedName>
        <fullName evidence="3">Small ribosomal subunit biogenesis GTPase RsgA</fullName>
        <ecNumber evidence="3">3.6.1.-</ecNumber>
    </recommendedName>
</protein>
<evidence type="ECO:0000313" key="9">
    <source>
        <dbReference type="Proteomes" id="UP000076447"/>
    </source>
</evidence>
<evidence type="ECO:0000313" key="7">
    <source>
        <dbReference type="EMBL" id="KZM33965.1"/>
    </source>
</evidence>
<comment type="subcellular location">
    <subcellularLocation>
        <location evidence="3">Cytoplasm</location>
    </subcellularLocation>
</comment>
<feature type="domain" description="CP-type G" evidence="6">
    <location>
        <begin position="102"/>
        <end position="308"/>
    </location>
</feature>
<dbReference type="Gene3D" id="1.10.40.50">
    <property type="entry name" value="Probable gtpase engc, domain 3"/>
    <property type="match status" value="1"/>
</dbReference>
<feature type="binding site" evidence="3">
    <location>
        <position position="338"/>
    </location>
    <ligand>
        <name>Zn(2+)</name>
        <dbReference type="ChEBI" id="CHEBI:29105"/>
    </ligand>
</feature>
<dbReference type="EMBL" id="MAQA01000015">
    <property type="protein sequence ID" value="OCI31668.1"/>
    <property type="molecule type" value="Genomic_DNA"/>
</dbReference>
<feature type="domain" description="EngC GTPase" evidence="5">
    <location>
        <begin position="121"/>
        <end position="306"/>
    </location>
</feature>
<comment type="function">
    <text evidence="3">One of several proteins that assist in the late maturation steps of the functional core of the 30S ribosomal subunit. Helps release RbfA from mature subunits. May play a role in the assembly of ribosomal proteins into the subunit. Circularly permuted GTPase that catalyzes slow GTP hydrolysis, GTPase activity is stimulated by the 30S ribosomal subunit.</text>
</comment>
<feature type="binding site" evidence="3">
    <location>
        <begin position="245"/>
        <end position="253"/>
    </location>
    <ligand>
        <name>GTP</name>
        <dbReference type="ChEBI" id="CHEBI:37565"/>
    </ligand>
</feature>
<dbReference type="Proteomes" id="UP000093412">
    <property type="component" value="Unassembled WGS sequence"/>
</dbReference>
<dbReference type="GO" id="GO:0046872">
    <property type="term" value="F:metal ion binding"/>
    <property type="evidence" value="ECO:0007669"/>
    <property type="project" value="UniProtKB-KW"/>
</dbReference>
<evidence type="ECO:0000256" key="2">
    <source>
        <dbReference type="ARBA" id="ARBA00023134"/>
    </source>
</evidence>
<dbReference type="InterPro" id="IPR027417">
    <property type="entry name" value="P-loop_NTPase"/>
</dbReference>
<dbReference type="PROSITE" id="PS50936">
    <property type="entry name" value="ENGC_GTPASE"/>
    <property type="match status" value="1"/>
</dbReference>
<dbReference type="PATRIC" id="fig|43678.3.peg.3612"/>
<dbReference type="Proteomes" id="UP000076447">
    <property type="component" value="Unassembled WGS sequence"/>
</dbReference>
<sequence length="380" mass="41154">MARRVRDESDFHDRASNKNSRPRTKQRPQHEDAEAGLVTGVDRGRYTLLLDENTPEERTILAMKARELTRNRVVCGDRVDIVGDTTGEDGTLARIVRIQERTSTLRRTADDTDPYERIIVANADQLVIVTALAQPEPRTRMIDRCVVAAYDAGMDVLLCLTKADLADATPLRELYEPIGVKVVVTRRVHDDGTADASDGAGQGGQGGHGDEPGHNSSDTTEDAWRIEPLEAVRAELEGRTSVLVGHSGVGKSTLVNALVPDAYRATGVVNDVTGRGRHTSTSAVALRLPDADGNPAGWVIDTPGVRSFGLAHVDVENLLKAFDDLDVVAEDCPRGCTHLDGAPDCALDDWLEASPEDEKAARTARVESFRRLLAARTGTV</sequence>
<gene>
    <name evidence="3 7" type="primary">rsgA</name>
    <name evidence="8" type="ORF">OERS_16490</name>
    <name evidence="7" type="ORF">OJAG_34490</name>
</gene>
<name>A0A163QAT5_9CELL</name>
<keyword evidence="3" id="KW-0479">Metal-binding</keyword>
<evidence type="ECO:0000259" key="6">
    <source>
        <dbReference type="PROSITE" id="PS51721"/>
    </source>
</evidence>
<dbReference type="EC" id="3.6.1.-" evidence="3"/>
<keyword evidence="3" id="KW-0694">RNA-binding</keyword>
<dbReference type="OrthoDB" id="9809485at2"/>
<feature type="binding site" evidence="3">
    <location>
        <position position="345"/>
    </location>
    <ligand>
        <name>Zn(2+)</name>
        <dbReference type="ChEBI" id="CHEBI:29105"/>
    </ligand>
</feature>
<dbReference type="GO" id="GO:0003924">
    <property type="term" value="F:GTPase activity"/>
    <property type="evidence" value="ECO:0007669"/>
    <property type="project" value="UniProtKB-UniRule"/>
</dbReference>
<feature type="region of interest" description="Disordered" evidence="4">
    <location>
        <begin position="1"/>
        <end position="36"/>
    </location>
</feature>
<evidence type="ECO:0000256" key="1">
    <source>
        <dbReference type="ARBA" id="ARBA00022741"/>
    </source>
</evidence>
<evidence type="ECO:0000256" key="4">
    <source>
        <dbReference type="SAM" id="MobiDB-lite"/>
    </source>
</evidence>
<keyword evidence="3" id="KW-0690">Ribosome biogenesis</keyword>
<dbReference type="EMBL" id="LRIE01000083">
    <property type="protein sequence ID" value="KZM33965.1"/>
    <property type="molecule type" value="Genomic_DNA"/>
</dbReference>
<dbReference type="HAMAP" id="MF_01820">
    <property type="entry name" value="GTPase_RsgA"/>
    <property type="match status" value="1"/>
</dbReference>
<comment type="caution">
    <text evidence="7">The sequence shown here is derived from an EMBL/GenBank/DDBJ whole genome shotgun (WGS) entry which is preliminary data.</text>
</comment>
<dbReference type="SUPFAM" id="SSF52540">
    <property type="entry name" value="P-loop containing nucleoside triphosphate hydrolases"/>
    <property type="match status" value="1"/>
</dbReference>
<dbReference type="PROSITE" id="PS51721">
    <property type="entry name" value="G_CP"/>
    <property type="match status" value="1"/>
</dbReference>
<dbReference type="AlphaFoldDB" id="A0A163QAT5"/>
<evidence type="ECO:0000256" key="3">
    <source>
        <dbReference type="HAMAP-Rule" id="MF_01820"/>
    </source>
</evidence>
<dbReference type="PANTHER" id="PTHR32120">
    <property type="entry name" value="SMALL RIBOSOMAL SUBUNIT BIOGENESIS GTPASE RSGA"/>
    <property type="match status" value="1"/>
</dbReference>
<comment type="subunit">
    <text evidence="3">Monomer. Associates with 30S ribosomal subunit, binds 16S rRNA.</text>
</comment>
<dbReference type="PANTHER" id="PTHR32120:SF11">
    <property type="entry name" value="SMALL RIBOSOMAL SUBUNIT BIOGENESIS GTPASE RSGA 1, MITOCHONDRIAL-RELATED"/>
    <property type="match status" value="1"/>
</dbReference>
<keyword evidence="1 3" id="KW-0547">Nucleotide-binding</keyword>
<feature type="binding site" evidence="3">
    <location>
        <begin position="161"/>
        <end position="164"/>
    </location>
    <ligand>
        <name>GTP</name>
        <dbReference type="ChEBI" id="CHEBI:37565"/>
    </ligand>
</feature>
<feature type="binding site" evidence="3">
    <location>
        <position position="332"/>
    </location>
    <ligand>
        <name>Zn(2+)</name>
        <dbReference type="ChEBI" id="CHEBI:29105"/>
    </ligand>
</feature>
<proteinExistence type="inferred from homology"/>
<dbReference type="STRING" id="43678.OJAG_34490"/>
<feature type="compositionally biased region" description="Basic and acidic residues" evidence="4">
    <location>
        <begin position="1"/>
        <end position="16"/>
    </location>
</feature>
<comment type="cofactor">
    <cofactor evidence="3">
        <name>Zn(2+)</name>
        <dbReference type="ChEBI" id="CHEBI:29105"/>
    </cofactor>
    <text evidence="3">Binds 1 zinc ion per subunit.</text>
</comment>
<keyword evidence="3" id="KW-0862">Zinc</keyword>
<organism evidence="7 9">
    <name type="scientific">Oerskovia enterophila</name>
    <dbReference type="NCBI Taxonomy" id="43678"/>
    <lineage>
        <taxon>Bacteria</taxon>
        <taxon>Bacillati</taxon>
        <taxon>Actinomycetota</taxon>
        <taxon>Actinomycetes</taxon>
        <taxon>Micrococcales</taxon>
        <taxon>Cellulomonadaceae</taxon>
        <taxon>Oerskovia</taxon>
    </lineage>
</organism>
<evidence type="ECO:0000313" key="10">
    <source>
        <dbReference type="Proteomes" id="UP000093412"/>
    </source>
</evidence>
<dbReference type="GO" id="GO:0042274">
    <property type="term" value="P:ribosomal small subunit biogenesis"/>
    <property type="evidence" value="ECO:0007669"/>
    <property type="project" value="UniProtKB-UniRule"/>
</dbReference>